<evidence type="ECO:0000256" key="1">
    <source>
        <dbReference type="SAM" id="MobiDB-lite"/>
    </source>
</evidence>
<dbReference type="GeneID" id="87903391"/>
<evidence type="ECO:0000313" key="3">
    <source>
        <dbReference type="Proteomes" id="UP001323405"/>
    </source>
</evidence>
<sequence length="77" mass="8549">MKQSFPFPFCPLSNKIASPSTPLSSTDSDRRHLIAAALARLFRKCAPANSKKKTIKTDAENSTRACPFESHTIPNDW</sequence>
<feature type="region of interest" description="Disordered" evidence="1">
    <location>
        <begin position="53"/>
        <end position="77"/>
    </location>
</feature>
<comment type="caution">
    <text evidence="2">The sequence shown here is derived from an EMBL/GenBank/DDBJ whole genome shotgun (WGS) entry which is preliminary data.</text>
</comment>
<name>A0ABR0GG89_9PEZI</name>
<dbReference type="EMBL" id="JAFFHA010000006">
    <property type="protein sequence ID" value="KAK4654770.1"/>
    <property type="molecule type" value="Genomic_DNA"/>
</dbReference>
<protein>
    <submittedName>
        <fullName evidence="2">Uncharacterized protein</fullName>
    </submittedName>
</protein>
<accession>A0ABR0GG89</accession>
<dbReference type="Proteomes" id="UP001323405">
    <property type="component" value="Unassembled WGS sequence"/>
</dbReference>
<evidence type="ECO:0000313" key="2">
    <source>
        <dbReference type="EMBL" id="KAK4654770.1"/>
    </source>
</evidence>
<dbReference type="RefSeq" id="XP_062743745.1">
    <property type="nucleotide sequence ID" value="XM_062883716.1"/>
</dbReference>
<reference evidence="2 3" key="1">
    <citation type="journal article" date="2023" name="bioRxiv">
        <title>High-quality genome assemblies of four members of thePodospora anserinaspecies complex.</title>
        <authorList>
            <person name="Ament-Velasquez S.L."/>
            <person name="Vogan A.A."/>
            <person name="Wallerman O."/>
            <person name="Hartmann F."/>
            <person name="Gautier V."/>
            <person name="Silar P."/>
            <person name="Giraud T."/>
            <person name="Johannesson H."/>
        </authorList>
    </citation>
    <scope>NUCLEOTIDE SEQUENCE [LARGE SCALE GENOMIC DNA]</scope>
    <source>
        <strain evidence="2 3">CBS 415.72m</strain>
    </source>
</reference>
<organism evidence="2 3">
    <name type="scientific">Podospora pseudocomata</name>
    <dbReference type="NCBI Taxonomy" id="2093779"/>
    <lineage>
        <taxon>Eukaryota</taxon>
        <taxon>Fungi</taxon>
        <taxon>Dikarya</taxon>
        <taxon>Ascomycota</taxon>
        <taxon>Pezizomycotina</taxon>
        <taxon>Sordariomycetes</taxon>
        <taxon>Sordariomycetidae</taxon>
        <taxon>Sordariales</taxon>
        <taxon>Podosporaceae</taxon>
        <taxon>Podospora</taxon>
    </lineage>
</organism>
<proteinExistence type="predicted"/>
<keyword evidence="3" id="KW-1185">Reference proteome</keyword>
<gene>
    <name evidence="2" type="ORF">QC762_0069040</name>
</gene>